<proteinExistence type="inferred from homology"/>
<evidence type="ECO:0000256" key="9">
    <source>
        <dbReference type="SAM" id="SignalP"/>
    </source>
</evidence>
<feature type="site" description="Important for substrate recognition" evidence="8">
    <location>
        <position position="289"/>
    </location>
</feature>
<evidence type="ECO:0000256" key="1">
    <source>
        <dbReference type="ARBA" id="ARBA00004834"/>
    </source>
</evidence>
<dbReference type="InterPro" id="IPR050727">
    <property type="entry name" value="GH43_arabinanases"/>
</dbReference>
<keyword evidence="9" id="KW-0732">Signal</keyword>
<feature type="site" description="Important for catalytic activity, responsible for pKa modulation of the active site Glu and correct orientation of both the proton donor and substrate" evidence="8">
    <location>
        <position position="156"/>
    </location>
</feature>
<dbReference type="Gene3D" id="2.115.10.20">
    <property type="entry name" value="Glycosyl hydrolase domain, family 43"/>
    <property type="match status" value="1"/>
</dbReference>
<dbReference type="EMBL" id="SWDB01000033">
    <property type="protein sequence ID" value="TKB43857.1"/>
    <property type="molecule type" value="Genomic_DNA"/>
</dbReference>
<dbReference type="InterPro" id="IPR023296">
    <property type="entry name" value="Glyco_hydro_beta-prop_sf"/>
</dbReference>
<dbReference type="SMR" id="A0A4U1B375"/>
<dbReference type="PANTHER" id="PTHR43301:SF3">
    <property type="entry name" value="ARABINAN ENDO-1,5-ALPHA-L-ARABINOSIDASE A-RELATED"/>
    <property type="match status" value="1"/>
</dbReference>
<feature type="binding site" evidence="7">
    <location>
        <position position="36"/>
    </location>
    <ligand>
        <name>substrate</name>
    </ligand>
</feature>
<dbReference type="InterPro" id="IPR016840">
    <property type="entry name" value="Glyco_hydro_43_endo_a_Ara-ase"/>
</dbReference>
<dbReference type="SUPFAM" id="SSF75005">
    <property type="entry name" value="Arabinanase/levansucrase/invertase"/>
    <property type="match status" value="1"/>
</dbReference>
<dbReference type="GO" id="GO:0046558">
    <property type="term" value="F:arabinan endo-1,5-alpha-L-arabinosidase activity"/>
    <property type="evidence" value="ECO:0007669"/>
    <property type="project" value="InterPro"/>
</dbReference>
<evidence type="ECO:0000256" key="2">
    <source>
        <dbReference type="ARBA" id="ARBA00009865"/>
    </source>
</evidence>
<dbReference type="UniPathway" id="UPA00667"/>
<evidence type="ECO:0000256" key="3">
    <source>
        <dbReference type="ARBA" id="ARBA00022801"/>
    </source>
</evidence>
<feature type="binding site" evidence="7">
    <location>
        <position position="113"/>
    </location>
    <ligand>
        <name>substrate</name>
    </ligand>
</feature>
<comment type="catalytic activity">
    <reaction evidence="5">
        <text>Hydrolysis of terminal non-reducing alpha-L-arabinofuranoside residues in alpha-L-arabinosides.</text>
        <dbReference type="EC" id="3.2.1.55"/>
    </reaction>
</comment>
<dbReference type="PIRSF" id="PIRSF026534">
    <property type="entry name" value="Endo_alpha-L-arabinosidase"/>
    <property type="match status" value="1"/>
</dbReference>
<dbReference type="Pfam" id="PF04616">
    <property type="entry name" value="Glyco_hydro_43"/>
    <property type="match status" value="1"/>
</dbReference>
<protein>
    <recommendedName>
        <fullName evidence="5">Extracellular exo-alpha-(1-&gt;5)-L-arabinofuranosidase</fullName>
        <ecNumber evidence="5">3.2.1.55</ecNumber>
    </recommendedName>
</protein>
<keyword evidence="11" id="KW-1185">Reference proteome</keyword>
<dbReference type="OrthoDB" id="9801455at2"/>
<dbReference type="GO" id="GO:0046556">
    <property type="term" value="F:alpha-L-arabinofuranosidase activity"/>
    <property type="evidence" value="ECO:0007669"/>
    <property type="project" value="UniProtKB-EC"/>
</dbReference>
<dbReference type="CDD" id="cd18830">
    <property type="entry name" value="GH43_CjArb43A-like"/>
    <property type="match status" value="1"/>
</dbReference>
<keyword evidence="3 5" id="KW-0378">Hydrolase</keyword>
<feature type="binding site" evidence="7">
    <location>
        <begin position="153"/>
        <end position="156"/>
    </location>
    <ligand>
        <name>substrate</name>
    </ligand>
</feature>
<feature type="active site" description="Proton acceptor" evidence="6">
    <location>
        <position position="36"/>
    </location>
</feature>
<reference evidence="10 11" key="1">
    <citation type="submission" date="2019-04" db="EMBL/GenBank/DDBJ databases">
        <title>Thalassotalea guangxiensis sp. nov., isolated from sediment of the coastal wetland.</title>
        <authorList>
            <person name="Zheng S."/>
            <person name="Zhang D."/>
        </authorList>
    </citation>
    <scope>NUCLEOTIDE SEQUENCE [LARGE SCALE GENOMIC DNA]</scope>
    <source>
        <strain evidence="10 11">ZS-4</strain>
    </source>
</reference>
<dbReference type="InterPro" id="IPR006710">
    <property type="entry name" value="Glyco_hydro_43"/>
</dbReference>
<comment type="similarity">
    <text evidence="2 5">Belongs to the glycosyl hydrolase 43 family.</text>
</comment>
<evidence type="ECO:0000256" key="6">
    <source>
        <dbReference type="PIRSR" id="PIRSR026534-1"/>
    </source>
</evidence>
<dbReference type="AlphaFoldDB" id="A0A4U1B375"/>
<dbReference type="PROSITE" id="PS51257">
    <property type="entry name" value="PROKAR_LIPOPROTEIN"/>
    <property type="match status" value="1"/>
</dbReference>
<feature type="signal peptide" evidence="9">
    <location>
        <begin position="1"/>
        <end position="26"/>
    </location>
</feature>
<dbReference type="Proteomes" id="UP000307999">
    <property type="component" value="Unassembled WGS sequence"/>
</dbReference>
<evidence type="ECO:0000256" key="5">
    <source>
        <dbReference type="PIRNR" id="PIRNR026534"/>
    </source>
</evidence>
<evidence type="ECO:0000256" key="4">
    <source>
        <dbReference type="ARBA" id="ARBA00023295"/>
    </source>
</evidence>
<evidence type="ECO:0000313" key="10">
    <source>
        <dbReference type="EMBL" id="TKB43857.1"/>
    </source>
</evidence>
<comment type="caution">
    <text evidence="10">The sequence shown here is derived from an EMBL/GenBank/DDBJ whole genome shotgun (WGS) entry which is preliminary data.</text>
</comment>
<dbReference type="GO" id="GO:0031222">
    <property type="term" value="P:arabinan catabolic process"/>
    <property type="evidence" value="ECO:0007669"/>
    <property type="project" value="UniProtKB-UniPathway"/>
</dbReference>
<gene>
    <name evidence="10" type="ORF">E8M12_13700</name>
</gene>
<name>A0A4U1B375_9GAMM</name>
<evidence type="ECO:0000256" key="8">
    <source>
        <dbReference type="PIRSR" id="PIRSR026534-3"/>
    </source>
</evidence>
<keyword evidence="4 5" id="KW-0326">Glycosidase</keyword>
<accession>A0A4U1B375</accession>
<feature type="chain" id="PRO_5020798528" description="Extracellular exo-alpha-(1-&gt;5)-L-arabinofuranosidase" evidence="9">
    <location>
        <begin position="27"/>
        <end position="348"/>
    </location>
</feature>
<feature type="active site" description="Proton donor" evidence="6">
    <location>
        <position position="219"/>
    </location>
</feature>
<dbReference type="EC" id="3.2.1.55" evidence="5"/>
<sequence length="348" mass="38989">MLKKAIKIRAVLLSIALAGFSGGCWAQQFPQLDIHDPVMIQEGDTYYLFSTGPGITIYKSDDMIHWDYSDRAFATEPDWARSVAPGFNGHLWAPDIIEHNGLFYLYYSVSAFGKNTSAMGVAVNKTLDTRSEDYHWQDKGMILQSIPHRDSFNAIDPAIIFDKKGTPWMSFGSFWGGLKMVQLADDLVSLAQPEQWATIAKLSREPFTNEAEPGAAQIEAPFIYQKGEYYYLFVSYGLCCRGDDSTYHIAMGRSKRVTGPYLDKQGKDLANGGGSVLLKGTKAWPGLGHNSAYQFNGKDYLVFHAYESADQGLQKLKIAEISWTDDHWPSIDPKVLDTYRSALRTTKK</sequence>
<feature type="binding site" evidence="7">
    <location>
        <begin position="173"/>
        <end position="175"/>
    </location>
    <ligand>
        <name>substrate</name>
    </ligand>
</feature>
<evidence type="ECO:0000313" key="11">
    <source>
        <dbReference type="Proteomes" id="UP000307999"/>
    </source>
</evidence>
<evidence type="ECO:0000256" key="7">
    <source>
        <dbReference type="PIRSR" id="PIRSR026534-2"/>
    </source>
</evidence>
<dbReference type="PANTHER" id="PTHR43301">
    <property type="entry name" value="ARABINAN ENDO-1,5-ALPHA-L-ARABINOSIDASE"/>
    <property type="match status" value="1"/>
</dbReference>
<organism evidence="10 11">
    <name type="scientific">Thalassotalea mangrovi</name>
    <dbReference type="NCBI Taxonomy" id="2572245"/>
    <lineage>
        <taxon>Bacteria</taxon>
        <taxon>Pseudomonadati</taxon>
        <taxon>Pseudomonadota</taxon>
        <taxon>Gammaproteobacteria</taxon>
        <taxon>Alteromonadales</taxon>
        <taxon>Colwelliaceae</taxon>
        <taxon>Thalassotalea</taxon>
    </lineage>
</organism>
<comment type="pathway">
    <text evidence="1 5">Glycan metabolism; L-arabinan degradation.</text>
</comment>